<accession>A0A7S2SB99</accession>
<gene>
    <name evidence="2" type="ORF">RMAR1173_LOCUS13036</name>
</gene>
<evidence type="ECO:0000256" key="1">
    <source>
        <dbReference type="SAM" id="MobiDB-lite"/>
    </source>
</evidence>
<dbReference type="EMBL" id="HBHJ01019702">
    <property type="protein sequence ID" value="CAD9695108.1"/>
    <property type="molecule type" value="Transcribed_RNA"/>
</dbReference>
<protein>
    <submittedName>
        <fullName evidence="2">Uncharacterized protein</fullName>
    </submittedName>
</protein>
<evidence type="ECO:0000313" key="2">
    <source>
        <dbReference type="EMBL" id="CAD9695108.1"/>
    </source>
</evidence>
<feature type="region of interest" description="Disordered" evidence="1">
    <location>
        <begin position="566"/>
        <end position="592"/>
    </location>
</feature>
<sequence length="628" mass="68481">MNEILAQLEPPVPRSALENTQLRDRVCADRAWDLFLPLVQYLGEGSTEGSQDALFAAAVLDSICAVVPARELVLIASESLSQAADSGPHQACLEIARSRVVQSLLKFDLGKRAPHLESTLPLISRSFVAREGADPATETPSGALTKPKLVEVSTLLRPLVEEEKQAREALGWASTQQADPACLRRACALVTMGLSVGSQIDLAPDLVQGHGLGQLAWELFAHLPLDVDSLIGMPWLRAMARWTPTKEDRPPPRDHLTGPVKELAKAAETWSSLAMGRIVCYCILHDRSALPLGAWSPKHVWQCFLPFVVTLLQCREDFEHNTGSADRELAENAFELLARVHPDKAALVQLLATSGTKKRSENATLPPDGIISQRPGQWKPAMDAEGLVMLLSNTMLFCKDGERRLRVRGSTETFLGALEDPACSRLLRGLIERCPYEQATAWLFDVARRRIGGTVAQLRAGAVVRPEDGFLAGSEFEAFLVAQWRDLGSCPIDKILDQHVEKALSLVSLVRFILLCRSSLPANLAGMVCSASAIKQWMSSMDTVRLAIPRSAPEVVEFRPWVPAQDQASQVDPVPPPSSSARDPSETALSAATPGSHHVHFSLLHDSILTALELMRAGGELELEKRSS</sequence>
<reference evidence="2" key="1">
    <citation type="submission" date="2021-01" db="EMBL/GenBank/DDBJ databases">
        <authorList>
            <person name="Corre E."/>
            <person name="Pelletier E."/>
            <person name="Niang G."/>
            <person name="Scheremetjew M."/>
            <person name="Finn R."/>
            <person name="Kale V."/>
            <person name="Holt S."/>
            <person name="Cochrane G."/>
            <person name="Meng A."/>
            <person name="Brown T."/>
            <person name="Cohen L."/>
        </authorList>
    </citation>
    <scope>NUCLEOTIDE SEQUENCE</scope>
    <source>
        <strain evidence="2">CCMP1243</strain>
    </source>
</reference>
<dbReference type="AlphaFoldDB" id="A0A7S2SB99"/>
<name>A0A7S2SB99_9STRA</name>
<organism evidence="2">
    <name type="scientific">Rhizochromulina marina</name>
    <dbReference type="NCBI Taxonomy" id="1034831"/>
    <lineage>
        <taxon>Eukaryota</taxon>
        <taxon>Sar</taxon>
        <taxon>Stramenopiles</taxon>
        <taxon>Ochrophyta</taxon>
        <taxon>Dictyochophyceae</taxon>
        <taxon>Rhizochromulinales</taxon>
        <taxon>Rhizochromulina</taxon>
    </lineage>
</organism>
<proteinExistence type="predicted"/>